<dbReference type="Pfam" id="PF13508">
    <property type="entry name" value="Acetyltransf_7"/>
    <property type="match status" value="1"/>
</dbReference>
<keyword evidence="3" id="KW-1185">Reference proteome</keyword>
<dbReference type="InterPro" id="IPR016181">
    <property type="entry name" value="Acyl_CoA_acyltransferase"/>
</dbReference>
<dbReference type="InterPro" id="IPR041496">
    <property type="entry name" value="YitH/HolE_GNAT"/>
</dbReference>
<proteinExistence type="predicted"/>
<dbReference type="Proteomes" id="UP001189915">
    <property type="component" value="Unassembled WGS sequence"/>
</dbReference>
<dbReference type="EMBL" id="CATWAF010000013">
    <property type="protein sequence ID" value="CAJ0707962.1"/>
    <property type="molecule type" value="Genomic_DNA"/>
</dbReference>
<dbReference type="PANTHER" id="PTHR47237">
    <property type="entry name" value="SLL0310 PROTEIN"/>
    <property type="match status" value="1"/>
</dbReference>
<dbReference type="PANTHER" id="PTHR47237:SF2">
    <property type="entry name" value="BLL4206 PROTEIN"/>
    <property type="match status" value="1"/>
</dbReference>
<gene>
    <name evidence="2" type="ORF">LMG18091_05100</name>
</gene>
<name>A0AAD2ETP6_9RALS</name>
<dbReference type="InterPro" id="IPR000182">
    <property type="entry name" value="GNAT_dom"/>
</dbReference>
<dbReference type="InterPro" id="IPR052729">
    <property type="entry name" value="Acyl/Acetyltrans_Enzymes"/>
</dbReference>
<evidence type="ECO:0000313" key="3">
    <source>
        <dbReference type="Proteomes" id="UP001189915"/>
    </source>
</evidence>
<evidence type="ECO:0000313" key="2">
    <source>
        <dbReference type="EMBL" id="CAJ0707962.1"/>
    </source>
</evidence>
<organism evidence="2 3">
    <name type="scientific">Ralstonia wenshanensis</name>
    <dbReference type="NCBI Taxonomy" id="2842456"/>
    <lineage>
        <taxon>Bacteria</taxon>
        <taxon>Pseudomonadati</taxon>
        <taxon>Pseudomonadota</taxon>
        <taxon>Betaproteobacteria</taxon>
        <taxon>Burkholderiales</taxon>
        <taxon>Burkholderiaceae</taxon>
        <taxon>Ralstonia</taxon>
    </lineage>
</organism>
<dbReference type="PROSITE" id="PS51186">
    <property type="entry name" value="GNAT"/>
    <property type="match status" value="1"/>
</dbReference>
<feature type="domain" description="N-acetyltransferase" evidence="1">
    <location>
        <begin position="10"/>
        <end position="144"/>
    </location>
</feature>
<comment type="caution">
    <text evidence="2">The sequence shown here is derived from an EMBL/GenBank/DDBJ whole genome shotgun (WGS) entry which is preliminary data.</text>
</comment>
<sequence length="294" mass="31446">MSQPCVKKALAYRPVRSDDIVALHALSLSVGWPHRQEDWALLLDCGSGFVAEQQGAVVGSALYWKCGADRGTLGLVIVSPAGQGRGIGSQLMELVFAELGERVTFLHATPAGKPLYEKLGFTACGMVDQHQGTIAGVSAPILSPGERLRPLVQDDVPQVIELASRASGLDRRVTIPALLKNAEGVLLERDGEPVGFSLFRCFGRGYAIGPVVAMPSLGELYAKSLITHWLSQRTGAFVRIDVPAGADLHEWLTAQGLVRVDSVVRMVRNASAAEHSGDPDPTFRMFGIINQAIG</sequence>
<evidence type="ECO:0000259" key="1">
    <source>
        <dbReference type="PROSITE" id="PS51186"/>
    </source>
</evidence>
<accession>A0AAD2ETP6</accession>
<dbReference type="SUPFAM" id="SSF55729">
    <property type="entry name" value="Acyl-CoA N-acyltransferases (Nat)"/>
    <property type="match status" value="1"/>
</dbReference>
<dbReference type="CDD" id="cd04301">
    <property type="entry name" value="NAT_SF"/>
    <property type="match status" value="1"/>
</dbReference>
<reference evidence="2 3" key="1">
    <citation type="submission" date="2023-07" db="EMBL/GenBank/DDBJ databases">
        <authorList>
            <person name="Peeters C."/>
        </authorList>
    </citation>
    <scope>NUCLEOTIDE SEQUENCE [LARGE SCALE GENOMIC DNA]</scope>
    <source>
        <strain evidence="2 3">LMG 18091</strain>
    </source>
</reference>
<dbReference type="Gene3D" id="3.40.630.90">
    <property type="match status" value="1"/>
</dbReference>
<dbReference type="RefSeq" id="WP_316871977.1">
    <property type="nucleotide sequence ID" value="NZ_CATWAF010000013.1"/>
</dbReference>
<dbReference type="GO" id="GO:0016747">
    <property type="term" value="F:acyltransferase activity, transferring groups other than amino-acyl groups"/>
    <property type="evidence" value="ECO:0007669"/>
    <property type="project" value="InterPro"/>
</dbReference>
<dbReference type="AlphaFoldDB" id="A0AAD2ETP6"/>
<dbReference type="Pfam" id="PF18014">
    <property type="entry name" value="Acetyltransf_18"/>
    <property type="match status" value="1"/>
</dbReference>
<dbReference type="Gene3D" id="3.40.630.30">
    <property type="match status" value="1"/>
</dbReference>
<protein>
    <recommendedName>
        <fullName evidence="1">N-acetyltransferase domain-containing protein</fullName>
    </recommendedName>
</protein>